<dbReference type="Pfam" id="PF06045">
    <property type="entry name" value="Rhamnogal_lyase"/>
    <property type="match status" value="2"/>
</dbReference>
<dbReference type="AlphaFoldDB" id="A0A388KJ00"/>
<protein>
    <submittedName>
        <fullName evidence="2">Uncharacterized protein</fullName>
    </submittedName>
</protein>
<evidence type="ECO:0000313" key="2">
    <source>
        <dbReference type="EMBL" id="GBG69943.1"/>
    </source>
</evidence>
<name>A0A388KJ00_CHABU</name>
<dbReference type="PANTHER" id="PTHR32018:SF1">
    <property type="entry name" value="RHAMNOGALACTURONAN ENDOLYASE"/>
    <property type="match status" value="1"/>
</dbReference>
<reference evidence="2 3" key="1">
    <citation type="journal article" date="2018" name="Cell">
        <title>The Chara Genome: Secondary Complexity and Implications for Plant Terrestrialization.</title>
        <authorList>
            <person name="Nishiyama T."/>
            <person name="Sakayama H."/>
            <person name="Vries J.D."/>
            <person name="Buschmann H."/>
            <person name="Saint-Marcoux D."/>
            <person name="Ullrich K.K."/>
            <person name="Haas F.B."/>
            <person name="Vanderstraeten L."/>
            <person name="Becker D."/>
            <person name="Lang D."/>
            <person name="Vosolsobe S."/>
            <person name="Rombauts S."/>
            <person name="Wilhelmsson P.K.I."/>
            <person name="Janitza P."/>
            <person name="Kern R."/>
            <person name="Heyl A."/>
            <person name="Rumpler F."/>
            <person name="Villalobos L.I.A.C."/>
            <person name="Clay J.M."/>
            <person name="Skokan R."/>
            <person name="Toyoda A."/>
            <person name="Suzuki Y."/>
            <person name="Kagoshima H."/>
            <person name="Schijlen E."/>
            <person name="Tajeshwar N."/>
            <person name="Catarino B."/>
            <person name="Hetherington A.J."/>
            <person name="Saltykova A."/>
            <person name="Bonnot C."/>
            <person name="Breuninger H."/>
            <person name="Symeonidi A."/>
            <person name="Radhakrishnan G.V."/>
            <person name="Van Nieuwerburgh F."/>
            <person name="Deforce D."/>
            <person name="Chang C."/>
            <person name="Karol K.G."/>
            <person name="Hedrich R."/>
            <person name="Ulvskov P."/>
            <person name="Glockner G."/>
            <person name="Delwiche C.F."/>
            <person name="Petrasek J."/>
            <person name="Van de Peer Y."/>
            <person name="Friml J."/>
            <person name="Beilby M."/>
            <person name="Dolan L."/>
            <person name="Kohara Y."/>
            <person name="Sugano S."/>
            <person name="Fujiyama A."/>
            <person name="Delaux P.-M."/>
            <person name="Quint M."/>
            <person name="TheiBen G."/>
            <person name="Hagemann M."/>
            <person name="Harholt J."/>
            <person name="Dunand C."/>
            <person name="Zachgo S."/>
            <person name="Langdale J."/>
            <person name="Maumus F."/>
            <person name="Straeten D.V.D."/>
            <person name="Gould S.B."/>
            <person name="Rensing S.A."/>
        </authorList>
    </citation>
    <scope>NUCLEOTIDE SEQUENCE [LARGE SCALE GENOMIC DNA]</scope>
    <source>
        <strain evidence="2 3">S276</strain>
    </source>
</reference>
<feature type="compositionally biased region" description="Low complexity" evidence="1">
    <location>
        <begin position="145"/>
        <end position="158"/>
    </location>
</feature>
<feature type="region of interest" description="Disordered" evidence="1">
    <location>
        <begin position="289"/>
        <end position="308"/>
    </location>
</feature>
<keyword evidence="3" id="KW-1185">Reference proteome</keyword>
<dbReference type="InterPro" id="IPR010325">
    <property type="entry name" value="Rhamnogal_lyase"/>
</dbReference>
<proteinExistence type="predicted"/>
<dbReference type="Gene3D" id="2.70.98.10">
    <property type="match status" value="1"/>
</dbReference>
<feature type="region of interest" description="Disordered" evidence="1">
    <location>
        <begin position="145"/>
        <end position="182"/>
    </location>
</feature>
<evidence type="ECO:0000256" key="1">
    <source>
        <dbReference type="SAM" id="MobiDB-lite"/>
    </source>
</evidence>
<dbReference type="GO" id="GO:0030246">
    <property type="term" value="F:carbohydrate binding"/>
    <property type="evidence" value="ECO:0007669"/>
    <property type="project" value="InterPro"/>
</dbReference>
<dbReference type="EMBL" id="BFEA01000122">
    <property type="protein sequence ID" value="GBG69943.1"/>
    <property type="molecule type" value="Genomic_DNA"/>
</dbReference>
<dbReference type="InterPro" id="IPR051850">
    <property type="entry name" value="Polysacch_Lyase_4"/>
</dbReference>
<comment type="caution">
    <text evidence="2">The sequence shown here is derived from an EMBL/GenBank/DDBJ whole genome shotgun (WGS) entry which is preliminary data.</text>
</comment>
<accession>A0A388KJ00</accession>
<dbReference type="Proteomes" id="UP000265515">
    <property type="component" value="Unassembled WGS sequence"/>
</dbReference>
<feature type="region of interest" description="Disordered" evidence="1">
    <location>
        <begin position="35"/>
        <end position="61"/>
    </location>
</feature>
<sequence length="645" mass="70049">MSFFSSPVAGVPLPFVHLLLVLLLVFHLRGELFSSSSSSFSSYSSSSSSSTTISTTSTSTTTLHVPRRRSLSLFVEGIATDPLADHGPVELEERNRSITLRNGLVNITIQLPFGFITSIQYAGIDNILFTDQTIPWGGVGVNNSTNGSSSSTSSSYSNGDGGAPPPSDLGDSTADGLDDSFQPGDLFDSVHDSLPCYDGDYCYDPTVSSTYYAAENASSQAELTRNHGEPSKRAAWDMTWAREKIDDRGLYDIQQNRFQRLFGTNYSVIYPPPSVSSYSDFSIYSSDHNSSSSSSFSNTTNSTNAGSGSRFLRSADRIEISFLSTFNASIYGNGSAVNASQETRRRARDAPINFDIRYVMESGKAGIYTYLILDHTSDQDHLLLVELRMVVRLRPDLFRYAAIDENRFRVMPSSLDMQDERSRILWIVETRLLTNPINPALLNEVDHKYHYSMDSKDTSVIGWVSKGGQAGGAGGGGGGGNGKSNDIGVWWVTPHRTEWMGGGPMKQDLTVHTGPSMLLMLHSLHYGTRPISIEKGEGWKKVYGPCLLYFNQGGAGGGVGREDSSSADELWNEAVAQAVVENATWPYTWVSEGDAYPSPSGRGSVMGRLVVMDPYEPSLSGSGAWIGVIDSGSAQAGDFQNEYKG</sequence>
<dbReference type="PANTHER" id="PTHR32018">
    <property type="entry name" value="RHAMNOGALACTURONATE LYASE FAMILY PROTEIN"/>
    <property type="match status" value="1"/>
</dbReference>
<gene>
    <name evidence="2" type="ORF">CBR_g4769</name>
</gene>
<dbReference type="InterPro" id="IPR014718">
    <property type="entry name" value="GH-type_carb-bd"/>
</dbReference>
<evidence type="ECO:0000313" key="3">
    <source>
        <dbReference type="Proteomes" id="UP000265515"/>
    </source>
</evidence>
<dbReference type="Gramene" id="GBG69943">
    <property type="protein sequence ID" value="GBG69943"/>
    <property type="gene ID" value="CBR_g4769"/>
</dbReference>
<organism evidence="2 3">
    <name type="scientific">Chara braunii</name>
    <name type="common">Braun's stonewort</name>
    <dbReference type="NCBI Taxonomy" id="69332"/>
    <lineage>
        <taxon>Eukaryota</taxon>
        <taxon>Viridiplantae</taxon>
        <taxon>Streptophyta</taxon>
        <taxon>Charophyceae</taxon>
        <taxon>Charales</taxon>
        <taxon>Characeae</taxon>
        <taxon>Chara</taxon>
    </lineage>
</organism>
<dbReference type="OrthoDB" id="2130367at2759"/>